<evidence type="ECO:0000313" key="3">
    <source>
        <dbReference type="Proteomes" id="UP000028828"/>
    </source>
</evidence>
<feature type="compositionally biased region" description="Polar residues" evidence="1">
    <location>
        <begin position="1599"/>
        <end position="1609"/>
    </location>
</feature>
<feature type="region of interest" description="Disordered" evidence="1">
    <location>
        <begin position="449"/>
        <end position="506"/>
    </location>
</feature>
<dbReference type="OrthoDB" id="10368143at2759"/>
<feature type="compositionally biased region" description="Basic and acidic residues" evidence="1">
    <location>
        <begin position="814"/>
        <end position="864"/>
    </location>
</feature>
<feature type="compositionally biased region" description="Basic and acidic residues" evidence="1">
    <location>
        <begin position="1627"/>
        <end position="1651"/>
    </location>
</feature>
<protein>
    <submittedName>
        <fullName evidence="2">Uncharacterized protein</fullName>
    </submittedName>
</protein>
<feature type="compositionally biased region" description="Basic and acidic residues" evidence="1">
    <location>
        <begin position="1477"/>
        <end position="1499"/>
    </location>
</feature>
<feature type="compositionally biased region" description="Basic and acidic residues" evidence="1">
    <location>
        <begin position="671"/>
        <end position="692"/>
    </location>
</feature>
<feature type="region of interest" description="Disordered" evidence="1">
    <location>
        <begin position="804"/>
        <end position="881"/>
    </location>
</feature>
<feature type="region of interest" description="Disordered" evidence="1">
    <location>
        <begin position="1477"/>
        <end position="1539"/>
    </location>
</feature>
<dbReference type="EMBL" id="AEYI02001296">
    <property type="protein sequence ID" value="KFG39149.1"/>
    <property type="molecule type" value="Genomic_DNA"/>
</dbReference>
<feature type="compositionally biased region" description="Polar residues" evidence="1">
    <location>
        <begin position="89"/>
        <end position="105"/>
    </location>
</feature>
<feature type="region of interest" description="Disordered" evidence="1">
    <location>
        <begin position="232"/>
        <end position="312"/>
    </location>
</feature>
<feature type="region of interest" description="Disordered" evidence="1">
    <location>
        <begin position="548"/>
        <end position="573"/>
    </location>
</feature>
<feature type="compositionally biased region" description="Polar residues" evidence="1">
    <location>
        <begin position="149"/>
        <end position="163"/>
    </location>
</feature>
<feature type="compositionally biased region" description="Basic and acidic residues" evidence="1">
    <location>
        <begin position="548"/>
        <end position="560"/>
    </location>
</feature>
<feature type="compositionally biased region" description="Basic and acidic residues" evidence="1">
    <location>
        <begin position="482"/>
        <end position="495"/>
    </location>
</feature>
<feature type="region of interest" description="Disordered" evidence="1">
    <location>
        <begin position="1406"/>
        <end position="1427"/>
    </location>
</feature>
<dbReference type="Proteomes" id="UP000028828">
    <property type="component" value="Unassembled WGS sequence"/>
</dbReference>
<feature type="region of interest" description="Disordered" evidence="1">
    <location>
        <begin position="78"/>
        <end position="113"/>
    </location>
</feature>
<feature type="region of interest" description="Disordered" evidence="1">
    <location>
        <begin position="662"/>
        <end position="784"/>
    </location>
</feature>
<proteinExistence type="predicted"/>
<dbReference type="VEuPathDB" id="ToxoDB:TGP89_239290"/>
<feature type="region of interest" description="Disordered" evidence="1">
    <location>
        <begin position="128"/>
        <end position="197"/>
    </location>
</feature>
<sequence>MPPIAPGLLCLLRVKMSTLRKERETNRQRNLSSSIFPLNTPPSAATSAVSHSLLRQRTPCSAKEKFAFADFSSIPSAGRRSCNEEKIRSTQGYPSSSRAPGTGQTPRKCAAVAAAGSRVGRSVFLPLPLEKGSHSHQGWRPDSRKLKPATSTQRQPESSSVSDSPAFGSRRAPQERPAFSRPRRRPLSEPRETRASRLRAQAIGASLRQDKSERSGVFLRNVERTVLQLPPVPASVRPPKLPVRLPSASSRGDVRRNHRTASEGAALMRLQLGYRSRTQSPLERYQGRGEERHPSGSSQSPSGRSSPRPVARILGFGTKPVHLAREGSVFPVAVSSTFLGAVSAESDGQEKASAQDAGALPSASSSSHYVRSIAPFAHLYGNQQLAPPSVSRGANIQKKSRGSAAFGPPESPTGLLAPSASSAHPKVNWLPSPAEEASVSVVSRAVTSGGQEAFGDKGRRGRQAFFPSSRMQSEGCGATRSGETRRDTVGGRSECRTGSAFLPSGRPQTQLSLRLLAGGERLGAPVGSLSSASCGDFSGVSAWRWREEAHRQGQRPEDLTRSCLAPEEDERLPRKKARLTVPSAPGACKGSLDERSAHLDRVAASLRPQRWSSSPLRPPAPQSLPIQTVSSVLPRVFVSSFQRCSERSQPLAAALQAESYPRGRLQGEAAGRADRREAQREERTDSGAHESRPMVWTVGKAGRSVRRKGGRIQRRSTSRQVPHRGSTGLRSSTKQQLSEAPNATCSDRAGLPEDQHVGVDRFMRAGDRQDGQEEREARDARPRSALFSGLQRSLSTVVSFLSLSLGAGGGSRTAGDERRQQLEKDEERGKTERDLADGRQENRKTQEELRSDAGEPERTEEKSGSGRVSNSWPFPLSSPRAFPRQMGNESCAPLFSTLQGLYPASVGASAPALGVALGDETARIGADAKQKVALFPFASTGLSVLSGAAKRDNVLLEASRKTFSREENSENRQENQSGFCSRYNDPRTGVPRPAGCHLGFESPQGPHFSEAAADLFLRESSSSMSHSRSSLHLSSSLASSSSCFPHGSLSPSRARDSSSRHASGPFSSPHRSVLSFAKPGLLPQLETARRLSLLSPPVSKTAGSFSSSPLEISAKRRQCPSFCEGGDSKQCIWPAQSEKPLGVKPAVVRSQVCSRGAVDKDAGEGASVVEKEEAWIVSRRRNLFGPSMHASRGEQENEGGNRSLPETPFPAVFSDSSSLCPHPSSASSSPFPPLSRQAESLLSKPMDAHHTSEVEFPRLTRLAAAQAEKLARQRSAASCEVVSLHGRYTTSGKERQEEISIEGRKNRVERAKGSECGDTNACYGGSREEMAEAIRSESMSCGFSNGEKVLQMDAHSSPGPVCQGVLRDQGRFSFVSTWSAVPASVAFPSSSHAQLLPSLSPPPVLQPVPAVSERPGKKKAPVSPSPSGDILAHANAASGVQRTPEEVASLRKRTQDPLYHAFCGATDSLACSGLREADLGDGRREGGRVGGDARKDRSGFHGISTSAATLRKGEQTEGPRQEGRVERNRDTRAAHSAGVRPLSVVGVELKVADDSSVRARVTTGVGGQAEQPRKGCEQEVEGPSRDAFVSRNQDRSEKWTLSPQHSFPSTKKWKDPRNSAFSLQSTKGDDALCRDKEKGSRAEARSDDPCRAGDACAANLRTGDRRDSEKGGALLFRSPRAAVAPGAHDDEQKGFLEETAGKRGTEKTGEEWRRGGSGQVERKLPARADAGDASRETEECGEKKQTIRLRGDREIASLVSDQRFTVQPGEVPSYSQGNTLAGEIPERTLLESGERIAKRRKI</sequence>
<feature type="region of interest" description="Disordered" evidence="1">
    <location>
        <begin position="21"/>
        <end position="54"/>
    </location>
</feature>
<feature type="compositionally biased region" description="Basic and acidic residues" evidence="1">
    <location>
        <begin position="186"/>
        <end position="195"/>
    </location>
</feature>
<feature type="region of interest" description="Disordered" evidence="1">
    <location>
        <begin position="1048"/>
        <end position="1071"/>
    </location>
</feature>
<evidence type="ECO:0000313" key="2">
    <source>
        <dbReference type="EMBL" id="KFG39149.1"/>
    </source>
</evidence>
<comment type="caution">
    <text evidence="2">The sequence shown here is derived from an EMBL/GenBank/DDBJ whole genome shotgun (WGS) entry which is preliminary data.</text>
</comment>
<feature type="compositionally biased region" description="Basic and acidic residues" evidence="1">
    <location>
        <begin position="1687"/>
        <end position="1746"/>
    </location>
</feature>
<feature type="compositionally biased region" description="Basic and acidic residues" evidence="1">
    <location>
        <begin position="1511"/>
        <end position="1533"/>
    </location>
</feature>
<feature type="compositionally biased region" description="Low complexity" evidence="1">
    <location>
        <begin position="1214"/>
        <end position="1229"/>
    </location>
</feature>
<feature type="region of interest" description="Disordered" evidence="1">
    <location>
        <begin position="388"/>
        <end position="429"/>
    </location>
</feature>
<reference evidence="2 3" key="1">
    <citation type="submission" date="2014-03" db="EMBL/GenBank/DDBJ databases">
        <authorList>
            <person name="Sibley D."/>
            <person name="Venepally P."/>
            <person name="Karamycheva S."/>
            <person name="Hadjithomas M."/>
            <person name="Khan A."/>
            <person name="Brunk B."/>
            <person name="Roos D."/>
            <person name="Caler E."/>
            <person name="Lorenzi H."/>
        </authorList>
    </citation>
    <scope>NUCLEOTIDE SEQUENCE [LARGE SCALE GENOMIC DNA]</scope>
    <source>
        <strain evidence="3">p89</strain>
    </source>
</reference>
<feature type="region of interest" description="Disordered" evidence="1">
    <location>
        <begin position="1186"/>
        <end position="1238"/>
    </location>
</feature>
<feature type="compositionally biased region" description="Basic and acidic residues" evidence="1">
    <location>
        <begin position="285"/>
        <end position="294"/>
    </location>
</feature>
<organism evidence="2 3">
    <name type="scientific">Toxoplasma gondii p89</name>
    <dbReference type="NCBI Taxonomy" id="943119"/>
    <lineage>
        <taxon>Eukaryota</taxon>
        <taxon>Sar</taxon>
        <taxon>Alveolata</taxon>
        <taxon>Apicomplexa</taxon>
        <taxon>Conoidasida</taxon>
        <taxon>Coccidia</taxon>
        <taxon>Eucoccidiorida</taxon>
        <taxon>Eimeriorina</taxon>
        <taxon>Sarcocystidae</taxon>
        <taxon>Toxoplasma</taxon>
    </lineage>
</organism>
<feature type="region of interest" description="Disordered" evidence="1">
    <location>
        <begin position="1560"/>
        <end position="1746"/>
    </location>
</feature>
<accession>A0A086K431</accession>
<feature type="compositionally biased region" description="Polar residues" evidence="1">
    <location>
        <begin position="728"/>
        <end position="745"/>
    </location>
</feature>
<feature type="compositionally biased region" description="Polar residues" evidence="1">
    <location>
        <begin position="28"/>
        <end position="54"/>
    </location>
</feature>
<feature type="region of interest" description="Disordered" evidence="1">
    <location>
        <begin position="962"/>
        <end position="986"/>
    </location>
</feature>
<name>A0A086K431_TOXGO</name>
<gene>
    <name evidence="2" type="ORF">TGP89_239290</name>
</gene>
<evidence type="ECO:0000256" key="1">
    <source>
        <dbReference type="SAM" id="MobiDB-lite"/>
    </source>
</evidence>
<feature type="compositionally biased region" description="Low complexity" evidence="1">
    <location>
        <begin position="295"/>
        <end position="309"/>
    </location>
</feature>
<feature type="compositionally biased region" description="Basic and acidic residues" evidence="1">
    <location>
        <begin position="962"/>
        <end position="973"/>
    </location>
</feature>
<feature type="compositionally biased region" description="Basic residues" evidence="1">
    <location>
        <begin position="703"/>
        <end position="717"/>
    </location>
</feature>
<feature type="compositionally biased region" description="Basic and acidic residues" evidence="1">
    <location>
        <begin position="750"/>
        <end position="782"/>
    </location>
</feature>